<accession>A0A1M6SRZ8</accession>
<keyword evidence="2" id="KW-0121">Carboxypeptidase</keyword>
<name>A0A1M6SRZ8_9FIRM</name>
<proteinExistence type="predicted"/>
<keyword evidence="3" id="KW-1185">Reference proteome</keyword>
<dbReference type="SUPFAM" id="SSF55166">
    <property type="entry name" value="Hedgehog/DD-peptidase"/>
    <property type="match status" value="1"/>
</dbReference>
<evidence type="ECO:0000313" key="2">
    <source>
        <dbReference type="EMBL" id="SHK47436.1"/>
    </source>
</evidence>
<evidence type="ECO:0000259" key="1">
    <source>
        <dbReference type="Pfam" id="PF02557"/>
    </source>
</evidence>
<dbReference type="OrthoDB" id="9792074at2"/>
<dbReference type="STRING" id="1121322.SAMN02745136_02573"/>
<dbReference type="GO" id="GO:0006508">
    <property type="term" value="P:proteolysis"/>
    <property type="evidence" value="ECO:0007669"/>
    <property type="project" value="InterPro"/>
</dbReference>
<dbReference type="InterPro" id="IPR052179">
    <property type="entry name" value="DD-CPase-like"/>
</dbReference>
<dbReference type="GO" id="GO:0004180">
    <property type="term" value="F:carboxypeptidase activity"/>
    <property type="evidence" value="ECO:0007669"/>
    <property type="project" value="UniProtKB-KW"/>
</dbReference>
<dbReference type="InterPro" id="IPR009045">
    <property type="entry name" value="Zn_M74/Hedgehog-like"/>
</dbReference>
<dbReference type="CDD" id="cd14849">
    <property type="entry name" value="DD-dipeptidase_VanXYc"/>
    <property type="match status" value="1"/>
</dbReference>
<dbReference type="Pfam" id="PF02557">
    <property type="entry name" value="VanY"/>
    <property type="match status" value="1"/>
</dbReference>
<dbReference type="AlphaFoldDB" id="A0A1M6SRZ8"/>
<dbReference type="Gene3D" id="3.30.200.180">
    <property type="match status" value="1"/>
</dbReference>
<dbReference type="Proteomes" id="UP000184386">
    <property type="component" value="Unassembled WGS sequence"/>
</dbReference>
<dbReference type="Gene3D" id="3.30.1380.10">
    <property type="match status" value="1"/>
</dbReference>
<dbReference type="EMBL" id="FRAC01000012">
    <property type="protein sequence ID" value="SHK47436.1"/>
    <property type="molecule type" value="Genomic_DNA"/>
</dbReference>
<dbReference type="InterPro" id="IPR003709">
    <property type="entry name" value="VanY-like_core_dom"/>
</dbReference>
<sequence>MEEVLISSGDISKGYLILVNKEYPLKGAGVKEKNFHTPLLMAVPQTGLQYAMGANVKKEGLAKVGEEVYLENRTASMLMQLLDDIQARKKIAAVSGYRSFQEQERIYKDSLSENGKEFTEKFVALPGSSEHQTGLAIDLGEAKEVIDFLCPEFPYEGICQDFREKAALFGFVQRYEKEKEDITSIGHEPWHFRYVGYPHSKIMTEKHLSLEEYEEVIEMHPYGREPLVFTEGKQRVEISYLEMKEGEEASLSFPAETLYQISGNNKKGIIITQWQRR</sequence>
<keyword evidence="2" id="KW-0645">Protease</keyword>
<dbReference type="PANTHER" id="PTHR34385">
    <property type="entry name" value="D-ALANYL-D-ALANINE CARBOXYPEPTIDASE"/>
    <property type="match status" value="1"/>
</dbReference>
<organism evidence="2 3">
    <name type="scientific">Anaerocolumna jejuensis DSM 15929</name>
    <dbReference type="NCBI Taxonomy" id="1121322"/>
    <lineage>
        <taxon>Bacteria</taxon>
        <taxon>Bacillati</taxon>
        <taxon>Bacillota</taxon>
        <taxon>Clostridia</taxon>
        <taxon>Lachnospirales</taxon>
        <taxon>Lachnospiraceae</taxon>
        <taxon>Anaerocolumna</taxon>
    </lineage>
</organism>
<evidence type="ECO:0000313" key="3">
    <source>
        <dbReference type="Proteomes" id="UP000184386"/>
    </source>
</evidence>
<dbReference type="RefSeq" id="WP_073276505.1">
    <property type="nucleotide sequence ID" value="NZ_FRAC01000012.1"/>
</dbReference>
<gene>
    <name evidence="2" type="ORF">SAMN02745136_02573</name>
</gene>
<dbReference type="PANTHER" id="PTHR34385:SF1">
    <property type="entry name" value="PEPTIDOGLYCAN L-ALANYL-D-GLUTAMATE ENDOPEPTIDASE CWLK"/>
    <property type="match status" value="1"/>
</dbReference>
<keyword evidence="2" id="KW-0378">Hydrolase</keyword>
<reference evidence="2 3" key="1">
    <citation type="submission" date="2016-11" db="EMBL/GenBank/DDBJ databases">
        <authorList>
            <person name="Jaros S."/>
            <person name="Januszkiewicz K."/>
            <person name="Wedrychowicz H."/>
        </authorList>
    </citation>
    <scope>NUCLEOTIDE SEQUENCE [LARGE SCALE GENOMIC DNA]</scope>
    <source>
        <strain evidence="2 3">DSM 15929</strain>
    </source>
</reference>
<feature type="domain" description="D-alanyl-D-alanine carboxypeptidase-like core" evidence="1">
    <location>
        <begin position="69"/>
        <end position="196"/>
    </location>
</feature>
<protein>
    <submittedName>
        <fullName evidence="2">D-alanyl-D-alanine dipeptidase/carboxypeptidase</fullName>
    </submittedName>
</protein>